<feature type="domain" description="DUF6036" evidence="1">
    <location>
        <begin position="32"/>
        <end position="152"/>
    </location>
</feature>
<evidence type="ECO:0000259" key="1">
    <source>
        <dbReference type="Pfam" id="PF19502"/>
    </source>
</evidence>
<reference evidence="2 3" key="1">
    <citation type="submission" date="2019-11" db="EMBL/GenBank/DDBJ databases">
        <title>Novel species isolated from a subtropical stream in China.</title>
        <authorList>
            <person name="Lu H."/>
        </authorList>
    </citation>
    <scope>NUCLEOTIDE SEQUENCE [LARGE SCALE GENOMIC DNA]</scope>
    <source>
        <strain evidence="2 3">FT80W</strain>
    </source>
</reference>
<protein>
    <recommendedName>
        <fullName evidence="1">DUF6036 domain-containing protein</fullName>
    </recommendedName>
</protein>
<dbReference type="AlphaFoldDB" id="A0A6I2L4B7"/>
<gene>
    <name evidence="2" type="ORF">GJ699_18600</name>
</gene>
<dbReference type="InterPro" id="IPR045792">
    <property type="entry name" value="DUF6036"/>
</dbReference>
<keyword evidence="3" id="KW-1185">Reference proteome</keyword>
<sequence>MGNRKTLGQTVLDLFGNLGNLLAEANLPEGTVRAYLFGGCAVHMYVNSRLSVDIDAEFDYNLIHREDVLLALSRLRPIDFEHPGLGPFLLDLDPRFTTTLCPLHVDYQDRAVQLELGQRNTVPLTVWLPSPLDLAISKLGRFSTVDIDDILLLLKQPGACWAEFERLAMESSQYYVGPDLAGAIAHLKWRYQERGDDDFGD</sequence>
<accession>A0A6I2L4B7</accession>
<dbReference type="RefSeq" id="WP_154378970.1">
    <property type="nucleotide sequence ID" value="NZ_WKJK01000009.1"/>
</dbReference>
<evidence type="ECO:0000313" key="3">
    <source>
        <dbReference type="Proteomes" id="UP000433309"/>
    </source>
</evidence>
<proteinExistence type="predicted"/>
<evidence type="ECO:0000313" key="2">
    <source>
        <dbReference type="EMBL" id="MRW92007.1"/>
    </source>
</evidence>
<dbReference type="Proteomes" id="UP000433309">
    <property type="component" value="Unassembled WGS sequence"/>
</dbReference>
<comment type="caution">
    <text evidence="2">The sequence shown here is derived from an EMBL/GenBank/DDBJ whole genome shotgun (WGS) entry which is preliminary data.</text>
</comment>
<name>A0A6I2L4B7_9BURK</name>
<dbReference type="EMBL" id="WKJK01000009">
    <property type="protein sequence ID" value="MRW92007.1"/>
    <property type="molecule type" value="Genomic_DNA"/>
</dbReference>
<dbReference type="Pfam" id="PF19502">
    <property type="entry name" value="DUF6036"/>
    <property type="match status" value="1"/>
</dbReference>
<organism evidence="2 3">
    <name type="scientific">Duganella guangzhouensis</name>
    <dbReference type="NCBI Taxonomy" id="2666084"/>
    <lineage>
        <taxon>Bacteria</taxon>
        <taxon>Pseudomonadati</taxon>
        <taxon>Pseudomonadota</taxon>
        <taxon>Betaproteobacteria</taxon>
        <taxon>Burkholderiales</taxon>
        <taxon>Oxalobacteraceae</taxon>
        <taxon>Telluria group</taxon>
        <taxon>Duganella</taxon>
    </lineage>
</organism>